<evidence type="ECO:0000313" key="19">
    <source>
        <dbReference type="Proteomes" id="UP001356427"/>
    </source>
</evidence>
<feature type="disulfide bond" evidence="14">
    <location>
        <begin position="116"/>
        <end position="125"/>
    </location>
</feature>
<comment type="subunit">
    <text evidence="12">Monomer. Interacts with SH3RF2.</text>
</comment>
<feature type="transmembrane region" description="Helical" evidence="15">
    <location>
        <begin position="327"/>
        <end position="348"/>
    </location>
</feature>
<keyword evidence="8 15" id="KW-1133">Transmembrane helix</keyword>
<evidence type="ECO:0000256" key="13">
    <source>
        <dbReference type="ARBA" id="ARBA00072386"/>
    </source>
</evidence>
<feature type="domain" description="EGF-like" evidence="17">
    <location>
        <begin position="171"/>
        <end position="207"/>
    </location>
</feature>
<dbReference type="PROSITE" id="PS00022">
    <property type="entry name" value="EGF_1"/>
    <property type="match status" value="5"/>
</dbReference>
<feature type="domain" description="EGF-like" evidence="17">
    <location>
        <begin position="89"/>
        <end position="126"/>
    </location>
</feature>
<feature type="disulfide bond" evidence="14">
    <location>
        <begin position="159"/>
        <end position="168"/>
    </location>
</feature>
<evidence type="ECO:0000256" key="5">
    <source>
        <dbReference type="ARBA" id="ARBA00022692"/>
    </source>
</evidence>
<keyword evidence="7" id="KW-0677">Repeat</keyword>
<feature type="domain" description="EGF-like" evidence="17">
    <location>
        <begin position="213"/>
        <end position="256"/>
    </location>
</feature>
<name>A0AAN8QL07_9TELE</name>
<protein>
    <recommendedName>
        <fullName evidence="13">Protein delta homolog 1</fullName>
    </recommendedName>
</protein>
<evidence type="ECO:0000256" key="8">
    <source>
        <dbReference type="ARBA" id="ARBA00022989"/>
    </source>
</evidence>
<keyword evidence="9 15" id="KW-0472">Membrane</keyword>
<evidence type="ECO:0000256" key="9">
    <source>
        <dbReference type="ARBA" id="ARBA00023136"/>
    </source>
</evidence>
<evidence type="ECO:0000256" key="15">
    <source>
        <dbReference type="SAM" id="Phobius"/>
    </source>
</evidence>
<comment type="caution">
    <text evidence="14">Lacks conserved residue(s) required for the propagation of feature annotation.</text>
</comment>
<keyword evidence="5 15" id="KW-0812">Transmembrane</keyword>
<reference evidence="18 19" key="1">
    <citation type="submission" date="2021-04" db="EMBL/GenBank/DDBJ databases">
        <authorList>
            <person name="De Guttry C."/>
            <person name="Zahm M."/>
            <person name="Klopp C."/>
            <person name="Cabau C."/>
            <person name="Louis A."/>
            <person name="Berthelot C."/>
            <person name="Parey E."/>
            <person name="Roest Crollius H."/>
            <person name="Montfort J."/>
            <person name="Robinson-Rechavi M."/>
            <person name="Bucao C."/>
            <person name="Bouchez O."/>
            <person name="Gislard M."/>
            <person name="Lluch J."/>
            <person name="Milhes M."/>
            <person name="Lampietro C."/>
            <person name="Lopez Roques C."/>
            <person name="Donnadieu C."/>
            <person name="Braasch I."/>
            <person name="Desvignes T."/>
            <person name="Postlethwait J."/>
            <person name="Bobe J."/>
            <person name="Wedekind C."/>
            <person name="Guiguen Y."/>
        </authorList>
    </citation>
    <scope>NUCLEOTIDE SEQUENCE [LARGE SCALE GENOMIC DNA]</scope>
    <source>
        <strain evidence="18">Cs_M1</strain>
        <tissue evidence="18">Blood</tissue>
    </source>
</reference>
<evidence type="ECO:0000256" key="1">
    <source>
        <dbReference type="ARBA" id="ARBA00004479"/>
    </source>
</evidence>
<evidence type="ECO:0000256" key="3">
    <source>
        <dbReference type="ARBA" id="ARBA00022490"/>
    </source>
</evidence>
<dbReference type="Pfam" id="PF00008">
    <property type="entry name" value="EGF"/>
    <property type="match status" value="2"/>
</dbReference>
<feature type="disulfide bond" evidence="14">
    <location>
        <begin position="197"/>
        <end position="206"/>
    </location>
</feature>
<dbReference type="Proteomes" id="UP001356427">
    <property type="component" value="Unassembled WGS sequence"/>
</dbReference>
<dbReference type="GO" id="GO:0005737">
    <property type="term" value="C:cytoplasm"/>
    <property type="evidence" value="ECO:0007669"/>
    <property type="project" value="UniProtKB-SubCell"/>
</dbReference>
<dbReference type="PROSITE" id="PS50026">
    <property type="entry name" value="EGF_3"/>
    <property type="match status" value="4"/>
</dbReference>
<dbReference type="SMART" id="SM00179">
    <property type="entry name" value="EGF_CA"/>
    <property type="match status" value="3"/>
</dbReference>
<proteinExistence type="predicted"/>
<dbReference type="FunFam" id="2.10.25.10:FF:000018">
    <property type="entry name" value="Delta-like 1"/>
    <property type="match status" value="1"/>
</dbReference>
<keyword evidence="4 14" id="KW-0245">EGF-like domain</keyword>
<dbReference type="PANTHER" id="PTHR24049">
    <property type="entry name" value="CRUMBS FAMILY MEMBER"/>
    <property type="match status" value="1"/>
</dbReference>
<evidence type="ECO:0000256" key="6">
    <source>
        <dbReference type="ARBA" id="ARBA00022729"/>
    </source>
</evidence>
<dbReference type="SUPFAM" id="SSF57196">
    <property type="entry name" value="EGF/Laminin"/>
    <property type="match status" value="4"/>
</dbReference>
<evidence type="ECO:0000256" key="12">
    <source>
        <dbReference type="ARBA" id="ARBA00061973"/>
    </source>
</evidence>
<keyword evidence="3" id="KW-0963">Cytoplasm</keyword>
<feature type="chain" id="PRO_5042831301" description="Protein delta homolog 1" evidence="16">
    <location>
        <begin position="25"/>
        <end position="404"/>
    </location>
</feature>
<dbReference type="InterPro" id="IPR000152">
    <property type="entry name" value="EGF-type_Asp/Asn_hydroxyl_site"/>
</dbReference>
<evidence type="ECO:0000259" key="17">
    <source>
        <dbReference type="PROSITE" id="PS50026"/>
    </source>
</evidence>
<evidence type="ECO:0000256" key="4">
    <source>
        <dbReference type="ARBA" id="ARBA00022536"/>
    </source>
</evidence>
<dbReference type="GO" id="GO:0005886">
    <property type="term" value="C:plasma membrane"/>
    <property type="evidence" value="ECO:0007669"/>
    <property type="project" value="TreeGrafter"/>
</dbReference>
<feature type="signal peptide" evidence="16">
    <location>
        <begin position="1"/>
        <end position="24"/>
    </location>
</feature>
<dbReference type="AlphaFoldDB" id="A0AAN8QL07"/>
<gene>
    <name evidence="18" type="ORF">J4Q44_G00220980</name>
</gene>
<dbReference type="InterPro" id="IPR000742">
    <property type="entry name" value="EGF"/>
</dbReference>
<sequence>MLKISMCLRTFGLFLVLSVAITKAFECSAGCNPENGYCEKPGECRCKPGWQGVTCKQCMPFPGCLHGTCEKAWQCICEEGWMGSQCDQDTNQCSSKPCTDNSTCIQTGQGGYLCICLPGYTGESCHLKKGPCLTNGSPCQNGGTCADADGLAAYPSCSCPLGFAGDFCEIDTDSCDPNPCLNGGNCTDYGPAFTCTCPAGFDGPTCNNTHVDPLSPCASTPCGNGGTCVVGSQTNRTGAYHCLCLPGCTFTGHECMPTQQPHRPKGKLRPAKLSGMGLSPQHYSIPAHAFQKLLRPPERDLLKIPMKETVHSTSAASLVTRSQLICFGMLGLLTCLVILGTTGIVFFNRCETWMANAKYSHLVRQQREHLLRANYGEDEGGHSVNIILPEKIKLTSFGKHYTSI</sequence>
<comment type="caution">
    <text evidence="18">The sequence shown here is derived from an EMBL/GenBank/DDBJ whole genome shotgun (WGS) entry which is preliminary data.</text>
</comment>
<keyword evidence="10 14" id="KW-1015">Disulfide bond</keyword>
<dbReference type="EMBL" id="JAGTTL010000020">
    <property type="protein sequence ID" value="KAK6306950.1"/>
    <property type="molecule type" value="Genomic_DNA"/>
</dbReference>
<keyword evidence="11" id="KW-0325">Glycoprotein</keyword>
<dbReference type="Gene3D" id="2.10.25.10">
    <property type="entry name" value="Laminin"/>
    <property type="match status" value="5"/>
</dbReference>
<evidence type="ECO:0000256" key="7">
    <source>
        <dbReference type="ARBA" id="ARBA00022737"/>
    </source>
</evidence>
<dbReference type="GO" id="GO:0045197">
    <property type="term" value="P:establishment or maintenance of epithelial cell apical/basal polarity"/>
    <property type="evidence" value="ECO:0007669"/>
    <property type="project" value="TreeGrafter"/>
</dbReference>
<evidence type="ECO:0000313" key="18">
    <source>
        <dbReference type="EMBL" id="KAK6306950.1"/>
    </source>
</evidence>
<feature type="domain" description="EGF-like" evidence="17">
    <location>
        <begin position="128"/>
        <end position="169"/>
    </location>
</feature>
<dbReference type="SMART" id="SM00181">
    <property type="entry name" value="EGF"/>
    <property type="match status" value="6"/>
</dbReference>
<keyword evidence="19" id="KW-1185">Reference proteome</keyword>
<dbReference type="PANTHER" id="PTHR24049:SF42">
    <property type="entry name" value="DELTA LIKE NON-CANONICAL NOTCH LIGAND 1"/>
    <property type="match status" value="1"/>
</dbReference>
<dbReference type="Pfam" id="PF21700">
    <property type="entry name" value="EGF_DL_JAG"/>
    <property type="match status" value="1"/>
</dbReference>
<evidence type="ECO:0000256" key="10">
    <source>
        <dbReference type="ARBA" id="ARBA00023157"/>
    </source>
</evidence>
<organism evidence="18 19">
    <name type="scientific">Coregonus suidteri</name>
    <dbReference type="NCBI Taxonomy" id="861788"/>
    <lineage>
        <taxon>Eukaryota</taxon>
        <taxon>Metazoa</taxon>
        <taxon>Chordata</taxon>
        <taxon>Craniata</taxon>
        <taxon>Vertebrata</taxon>
        <taxon>Euteleostomi</taxon>
        <taxon>Actinopterygii</taxon>
        <taxon>Neopterygii</taxon>
        <taxon>Teleostei</taxon>
        <taxon>Protacanthopterygii</taxon>
        <taxon>Salmoniformes</taxon>
        <taxon>Salmonidae</taxon>
        <taxon>Coregoninae</taxon>
        <taxon>Coregonus</taxon>
    </lineage>
</organism>
<dbReference type="CDD" id="cd00054">
    <property type="entry name" value="EGF_CA"/>
    <property type="match status" value="3"/>
</dbReference>
<dbReference type="InterPro" id="IPR001881">
    <property type="entry name" value="EGF-like_Ca-bd_dom"/>
</dbReference>
<dbReference type="PROSITE" id="PS01186">
    <property type="entry name" value="EGF_2"/>
    <property type="match status" value="4"/>
</dbReference>
<dbReference type="GO" id="GO:0005509">
    <property type="term" value="F:calcium ion binding"/>
    <property type="evidence" value="ECO:0007669"/>
    <property type="project" value="InterPro"/>
</dbReference>
<dbReference type="FunFam" id="2.10.25.10:FF:000321">
    <property type="entry name" value="Protein delta homolog 1"/>
    <property type="match status" value="1"/>
</dbReference>
<dbReference type="InterPro" id="IPR051022">
    <property type="entry name" value="Notch_Cell-Fate_Det"/>
</dbReference>
<dbReference type="GO" id="GO:0032991">
    <property type="term" value="C:protein-containing complex"/>
    <property type="evidence" value="ECO:0007669"/>
    <property type="project" value="TreeGrafter"/>
</dbReference>
<evidence type="ECO:0000256" key="2">
    <source>
        <dbReference type="ARBA" id="ARBA00004496"/>
    </source>
</evidence>
<keyword evidence="6 16" id="KW-0732">Signal</keyword>
<comment type="subcellular location">
    <subcellularLocation>
        <location evidence="2">Cytoplasm</location>
    </subcellularLocation>
    <subcellularLocation>
        <location evidence="1">Membrane</location>
        <topology evidence="1">Single-pass type I membrane protein</topology>
    </subcellularLocation>
</comment>
<accession>A0AAN8QL07</accession>
<dbReference type="GO" id="GO:0007157">
    <property type="term" value="P:heterophilic cell-cell adhesion via plasma membrane cell adhesion molecules"/>
    <property type="evidence" value="ECO:0007669"/>
    <property type="project" value="TreeGrafter"/>
</dbReference>
<evidence type="ECO:0000256" key="11">
    <source>
        <dbReference type="ARBA" id="ARBA00023180"/>
    </source>
</evidence>
<evidence type="ECO:0000256" key="16">
    <source>
        <dbReference type="SAM" id="SignalP"/>
    </source>
</evidence>
<evidence type="ECO:0000256" key="14">
    <source>
        <dbReference type="PROSITE-ProRule" id="PRU00076"/>
    </source>
</evidence>
<dbReference type="PROSITE" id="PS00010">
    <property type="entry name" value="ASX_HYDROXYL"/>
    <property type="match status" value="1"/>
</dbReference>
<dbReference type="FunFam" id="2.10.25.10:FF:000118">
    <property type="entry name" value="protein delta homolog 2"/>
    <property type="match status" value="1"/>
</dbReference>